<dbReference type="Proteomes" id="UP000695007">
    <property type="component" value="Unplaced"/>
</dbReference>
<dbReference type="PANTHER" id="PTHR47331:SF5">
    <property type="entry name" value="RIBONUCLEASE H"/>
    <property type="match status" value="1"/>
</dbReference>
<reference evidence="2" key="1">
    <citation type="submission" date="2025-08" db="UniProtKB">
        <authorList>
            <consortium name="RefSeq"/>
        </authorList>
    </citation>
    <scope>IDENTIFICATION</scope>
</reference>
<keyword evidence="1" id="KW-1185">Reference proteome</keyword>
<dbReference type="RefSeq" id="XP_011502127.1">
    <property type="nucleotide sequence ID" value="XM_011503825.1"/>
</dbReference>
<gene>
    <name evidence="2" type="primary">LOC105365607</name>
</gene>
<name>A0AAJ7DZG8_9HYME</name>
<dbReference type="AlphaFoldDB" id="A0AAJ7DZG8"/>
<evidence type="ECO:0000313" key="2">
    <source>
        <dbReference type="RefSeq" id="XP_011502127.1"/>
    </source>
</evidence>
<dbReference type="PANTHER" id="PTHR47331">
    <property type="entry name" value="PHD-TYPE DOMAIN-CONTAINING PROTEIN"/>
    <property type="match status" value="1"/>
</dbReference>
<dbReference type="KEGG" id="csol:105365607"/>
<dbReference type="GeneID" id="105365607"/>
<evidence type="ECO:0000313" key="1">
    <source>
        <dbReference type="Proteomes" id="UP000695007"/>
    </source>
</evidence>
<sequence length="316" mass="36149">MVRQPMITKLLATAIVKIQSPTATIRARLLVDIGSETTFVLEEVINRLQLIRKRSVVQVYEIGGKTSILSKVYAHILESLTTTLPSFNTKPDWPHLKHLTLADPEYFIPRSIDIVLGADVYGKIIRPDIIKGAPSMPIAQLTIFGWLIIGPANSTNNVNTVTFHTTTQMMEEDLHELLTKFWVQEEVPKTLDCRYTLEELWCEEFYKATYSRDSTGMYTVRIPIKLLINNLGNSYNKAHQCLISLFKRLSRDDNYHEHYGNFMNEYIELEHLTKVNPVSSNTPHYYLRHHGVFKPDSATTKLRVVFNGSSLTTSGY</sequence>
<proteinExistence type="predicted"/>
<protein>
    <submittedName>
        <fullName evidence="2">Uncharacterized protein LOC105365607</fullName>
    </submittedName>
</protein>
<organism evidence="1 2">
    <name type="scientific">Ceratosolen solmsi marchali</name>
    <dbReference type="NCBI Taxonomy" id="326594"/>
    <lineage>
        <taxon>Eukaryota</taxon>
        <taxon>Metazoa</taxon>
        <taxon>Ecdysozoa</taxon>
        <taxon>Arthropoda</taxon>
        <taxon>Hexapoda</taxon>
        <taxon>Insecta</taxon>
        <taxon>Pterygota</taxon>
        <taxon>Neoptera</taxon>
        <taxon>Endopterygota</taxon>
        <taxon>Hymenoptera</taxon>
        <taxon>Apocrita</taxon>
        <taxon>Proctotrupomorpha</taxon>
        <taxon>Chalcidoidea</taxon>
        <taxon>Agaonidae</taxon>
        <taxon>Agaoninae</taxon>
        <taxon>Ceratosolen</taxon>
    </lineage>
</organism>
<accession>A0AAJ7DZG8</accession>